<evidence type="ECO:0000313" key="21">
    <source>
        <dbReference type="EMBL" id="KAA9027178.1"/>
    </source>
</evidence>
<dbReference type="Proteomes" id="UP000326364">
    <property type="component" value="Unassembled WGS sequence"/>
</dbReference>
<feature type="transmembrane region" description="Helical" evidence="19">
    <location>
        <begin position="122"/>
        <end position="142"/>
    </location>
</feature>
<evidence type="ECO:0000256" key="6">
    <source>
        <dbReference type="ARBA" id="ARBA00015850"/>
    </source>
</evidence>
<comment type="subcellular location">
    <subcellularLocation>
        <location evidence="2 19">Cell membrane</location>
        <topology evidence="2 19">Multi-pass membrane protein</topology>
    </subcellularLocation>
</comment>
<keyword evidence="9 19" id="KW-0808">Transferase</keyword>
<evidence type="ECO:0000256" key="9">
    <source>
        <dbReference type="ARBA" id="ARBA00022679"/>
    </source>
</evidence>
<evidence type="ECO:0000256" key="18">
    <source>
        <dbReference type="ARBA" id="ARBA00049504"/>
    </source>
</evidence>
<protein>
    <recommendedName>
        <fullName evidence="6 19">Adenosylcobinamide-GDP ribazoletransferase</fullName>
        <ecNumber evidence="5 19">2.7.8.26</ecNumber>
    </recommendedName>
    <alternativeName>
        <fullName evidence="16 19">Cobalamin synthase</fullName>
    </alternativeName>
    <alternativeName>
        <fullName evidence="15 19">Cobalamin-5'-phosphate synthase</fullName>
    </alternativeName>
</protein>
<organism evidence="21 22">
    <name type="scientific">Sphingobium limneticum</name>
    <dbReference type="NCBI Taxonomy" id="1007511"/>
    <lineage>
        <taxon>Bacteria</taxon>
        <taxon>Pseudomonadati</taxon>
        <taxon>Pseudomonadota</taxon>
        <taxon>Alphaproteobacteria</taxon>
        <taxon>Sphingomonadales</taxon>
        <taxon>Sphingomonadaceae</taxon>
        <taxon>Sphingobium</taxon>
    </lineage>
</organism>
<evidence type="ECO:0000256" key="7">
    <source>
        <dbReference type="ARBA" id="ARBA00022475"/>
    </source>
</evidence>
<comment type="similarity">
    <text evidence="4 19">Belongs to the CobS family.</text>
</comment>
<evidence type="ECO:0000256" key="10">
    <source>
        <dbReference type="ARBA" id="ARBA00022692"/>
    </source>
</evidence>
<evidence type="ECO:0000313" key="20">
    <source>
        <dbReference type="EMBL" id="KAA9014021.1"/>
    </source>
</evidence>
<keyword evidence="8 19" id="KW-0169">Cobalamin biosynthesis</keyword>
<proteinExistence type="inferred from homology"/>
<feature type="transmembrane region" description="Helical" evidence="19">
    <location>
        <begin position="174"/>
        <end position="205"/>
    </location>
</feature>
<dbReference type="AlphaFoldDB" id="A0A5J5HYX6"/>
<comment type="function">
    <text evidence="14 19">Joins adenosylcobinamide-GDP and alpha-ribazole to generate adenosylcobalamin (Ado-cobalamin). Also synthesizes adenosylcobalamin 5'-phosphate from adenosylcobinamide-GDP and alpha-ribazole 5'-phosphate.</text>
</comment>
<accession>A0A5J5HYX6</accession>
<evidence type="ECO:0000256" key="2">
    <source>
        <dbReference type="ARBA" id="ARBA00004651"/>
    </source>
</evidence>
<evidence type="ECO:0000256" key="19">
    <source>
        <dbReference type="HAMAP-Rule" id="MF_00719"/>
    </source>
</evidence>
<dbReference type="PANTHER" id="PTHR34148">
    <property type="entry name" value="ADENOSYLCOBINAMIDE-GDP RIBAZOLETRANSFERASE"/>
    <property type="match status" value="1"/>
</dbReference>
<evidence type="ECO:0000256" key="14">
    <source>
        <dbReference type="ARBA" id="ARBA00025228"/>
    </source>
</evidence>
<comment type="caution">
    <text evidence="21">The sequence shown here is derived from an EMBL/GenBank/DDBJ whole genome shotgun (WGS) entry which is preliminary data.</text>
</comment>
<dbReference type="GO" id="GO:0005886">
    <property type="term" value="C:plasma membrane"/>
    <property type="evidence" value="ECO:0007669"/>
    <property type="project" value="UniProtKB-SubCell"/>
</dbReference>
<evidence type="ECO:0000256" key="8">
    <source>
        <dbReference type="ARBA" id="ARBA00022573"/>
    </source>
</evidence>
<dbReference type="Pfam" id="PF02654">
    <property type="entry name" value="CobS"/>
    <property type="match status" value="1"/>
</dbReference>
<evidence type="ECO:0000256" key="12">
    <source>
        <dbReference type="ARBA" id="ARBA00022989"/>
    </source>
</evidence>
<dbReference type="EMBL" id="VYQB01000014">
    <property type="protein sequence ID" value="KAA9014021.1"/>
    <property type="molecule type" value="Genomic_DNA"/>
</dbReference>
<keyword evidence="7 19" id="KW-1003">Cell membrane</keyword>
<evidence type="ECO:0000256" key="4">
    <source>
        <dbReference type="ARBA" id="ARBA00010561"/>
    </source>
</evidence>
<comment type="catalytic activity">
    <reaction evidence="18 19">
        <text>alpha-ribazole 5'-phosphate + adenosylcob(III)inamide-GDP = adenosylcob(III)alamin 5'-phosphate + GMP + H(+)</text>
        <dbReference type="Rhea" id="RHEA:23560"/>
        <dbReference type="ChEBI" id="CHEBI:15378"/>
        <dbReference type="ChEBI" id="CHEBI:57918"/>
        <dbReference type="ChEBI" id="CHEBI:58115"/>
        <dbReference type="ChEBI" id="CHEBI:60487"/>
        <dbReference type="ChEBI" id="CHEBI:60493"/>
        <dbReference type="EC" id="2.7.8.26"/>
    </reaction>
</comment>
<evidence type="ECO:0000256" key="5">
    <source>
        <dbReference type="ARBA" id="ARBA00013200"/>
    </source>
</evidence>
<evidence type="ECO:0000256" key="17">
    <source>
        <dbReference type="ARBA" id="ARBA00048623"/>
    </source>
</evidence>
<evidence type="ECO:0000256" key="1">
    <source>
        <dbReference type="ARBA" id="ARBA00001946"/>
    </source>
</evidence>
<evidence type="ECO:0000313" key="23">
    <source>
        <dbReference type="Proteomes" id="UP000326364"/>
    </source>
</evidence>
<evidence type="ECO:0000256" key="16">
    <source>
        <dbReference type="ARBA" id="ARBA00032853"/>
    </source>
</evidence>
<feature type="transmembrane region" description="Helical" evidence="19">
    <location>
        <begin position="96"/>
        <end position="115"/>
    </location>
</feature>
<dbReference type="GO" id="GO:0051073">
    <property type="term" value="F:adenosylcobinamide-GDP ribazoletransferase activity"/>
    <property type="evidence" value="ECO:0007669"/>
    <property type="project" value="UniProtKB-UniRule"/>
</dbReference>
<feature type="transmembrane region" description="Helical" evidence="19">
    <location>
        <begin position="32"/>
        <end position="50"/>
    </location>
</feature>
<dbReference type="GO" id="GO:0009236">
    <property type="term" value="P:cobalamin biosynthetic process"/>
    <property type="evidence" value="ECO:0007669"/>
    <property type="project" value="UniProtKB-UniRule"/>
</dbReference>
<comment type="cofactor">
    <cofactor evidence="1 19">
        <name>Mg(2+)</name>
        <dbReference type="ChEBI" id="CHEBI:18420"/>
    </cofactor>
</comment>
<dbReference type="GO" id="GO:0008818">
    <property type="term" value="F:cobalamin 5'-phosphate synthase activity"/>
    <property type="evidence" value="ECO:0007669"/>
    <property type="project" value="UniProtKB-UniRule"/>
</dbReference>
<keyword evidence="11 19" id="KW-0460">Magnesium</keyword>
<evidence type="ECO:0000313" key="22">
    <source>
        <dbReference type="Proteomes" id="UP000325933"/>
    </source>
</evidence>
<dbReference type="EMBL" id="VYQA01000014">
    <property type="protein sequence ID" value="KAA9027178.1"/>
    <property type="molecule type" value="Genomic_DNA"/>
</dbReference>
<keyword evidence="12 19" id="KW-1133">Transmembrane helix</keyword>
<evidence type="ECO:0000256" key="15">
    <source>
        <dbReference type="ARBA" id="ARBA00032605"/>
    </source>
</evidence>
<dbReference type="EC" id="2.7.8.26" evidence="5 19"/>
<dbReference type="InterPro" id="IPR003805">
    <property type="entry name" value="CobS"/>
</dbReference>
<keyword evidence="13 19" id="KW-0472">Membrane</keyword>
<dbReference type="PANTHER" id="PTHR34148:SF1">
    <property type="entry name" value="ADENOSYLCOBINAMIDE-GDP RIBAZOLETRANSFERASE"/>
    <property type="match status" value="1"/>
</dbReference>
<dbReference type="Proteomes" id="UP000325933">
    <property type="component" value="Unassembled WGS sequence"/>
</dbReference>
<keyword evidence="23" id="KW-1185">Reference proteome</keyword>
<reference evidence="22 23" key="1">
    <citation type="submission" date="2019-09" db="EMBL/GenBank/DDBJ databases">
        <authorList>
            <person name="Feng G."/>
        </authorList>
    </citation>
    <scope>NUCLEOTIDE SEQUENCE [LARGE SCALE GENOMIC DNA]</scope>
    <source>
        <strain evidence="21 22">KACC 19283</strain>
        <strain evidence="20 23">KACC 19284</strain>
    </source>
</reference>
<dbReference type="UniPathway" id="UPA00148">
    <property type="reaction ID" value="UER00238"/>
</dbReference>
<feature type="transmembrane region" description="Helical" evidence="19">
    <location>
        <begin position="57"/>
        <end position="76"/>
    </location>
</feature>
<sequence>MKGLILSLQFLTRLPMPQIVANADDFACSIRWFPLAGMVVGAVVAGAAWGGGRIDPWTGALLGLLAWVWVTGALHLDGLADLADAHAAAHKGRDRLLAVLADPHVGAMGVTGVALQLIAKLILLHGLIEAGAIGALAFIPFAARTAPLWWSRCLPPLHDGLGTRFRLAVRPVDLGLWTAVLMLAAWWCPALMGTLPLIGLWGWWVKTRIGGISGDSHGAGIELLESGLLLVMLILLRVV</sequence>
<dbReference type="HAMAP" id="MF_00719">
    <property type="entry name" value="CobS"/>
    <property type="match status" value="1"/>
</dbReference>
<dbReference type="RefSeq" id="WP_120252373.1">
    <property type="nucleotide sequence ID" value="NZ_VYPZ01000011.1"/>
</dbReference>
<gene>
    <name evidence="19" type="primary">cobS</name>
    <name evidence="21" type="ORF">F4U95_17640</name>
    <name evidence="20" type="ORF">F4U96_17515</name>
</gene>
<comment type="pathway">
    <text evidence="3 19">Cofactor biosynthesis; adenosylcobalamin biosynthesis; adenosylcobalamin from cob(II)yrinate a,c-diamide: step 7/7.</text>
</comment>
<evidence type="ECO:0000256" key="3">
    <source>
        <dbReference type="ARBA" id="ARBA00004663"/>
    </source>
</evidence>
<evidence type="ECO:0000256" key="11">
    <source>
        <dbReference type="ARBA" id="ARBA00022842"/>
    </source>
</evidence>
<comment type="catalytic activity">
    <reaction evidence="17 19">
        <text>alpha-ribazole + adenosylcob(III)inamide-GDP = adenosylcob(III)alamin + GMP + H(+)</text>
        <dbReference type="Rhea" id="RHEA:16049"/>
        <dbReference type="ChEBI" id="CHEBI:10329"/>
        <dbReference type="ChEBI" id="CHEBI:15378"/>
        <dbReference type="ChEBI" id="CHEBI:18408"/>
        <dbReference type="ChEBI" id="CHEBI:58115"/>
        <dbReference type="ChEBI" id="CHEBI:60487"/>
        <dbReference type="EC" id="2.7.8.26"/>
    </reaction>
</comment>
<name>A0A5J5HYX6_9SPHN</name>
<evidence type="ECO:0000256" key="13">
    <source>
        <dbReference type="ARBA" id="ARBA00023136"/>
    </source>
</evidence>
<keyword evidence="10 19" id="KW-0812">Transmembrane</keyword>